<evidence type="ECO:0000256" key="5">
    <source>
        <dbReference type="ARBA" id="ARBA00023136"/>
    </source>
</evidence>
<dbReference type="InterPro" id="IPR003838">
    <property type="entry name" value="ABC3_permease_C"/>
</dbReference>
<reference evidence="10" key="1">
    <citation type="submission" date="2023-03" db="EMBL/GenBank/DDBJ databases">
        <title>Edaphobacter sp.</title>
        <authorList>
            <person name="Huber K.J."/>
            <person name="Papendorf J."/>
            <person name="Pilke C."/>
            <person name="Bunk B."/>
            <person name="Sproeer C."/>
            <person name="Pester M."/>
        </authorList>
    </citation>
    <scope>NUCLEOTIDE SEQUENCE</scope>
    <source>
        <strain evidence="10">DSM 110680</strain>
    </source>
</reference>
<gene>
    <name evidence="10" type="ORF">P8935_03550</name>
</gene>
<dbReference type="InterPro" id="IPR025857">
    <property type="entry name" value="MacB_PCD"/>
</dbReference>
<dbReference type="PANTHER" id="PTHR30572:SF4">
    <property type="entry name" value="ABC TRANSPORTER PERMEASE YTRF"/>
    <property type="match status" value="1"/>
</dbReference>
<feature type="transmembrane region" description="Helical" evidence="7">
    <location>
        <begin position="492"/>
        <end position="511"/>
    </location>
</feature>
<evidence type="ECO:0000256" key="7">
    <source>
        <dbReference type="SAM" id="Phobius"/>
    </source>
</evidence>
<dbReference type="Pfam" id="PF12704">
    <property type="entry name" value="MacB_PCD"/>
    <property type="match status" value="2"/>
</dbReference>
<feature type="domain" description="MacB-like periplasmic core" evidence="9">
    <location>
        <begin position="498"/>
        <end position="699"/>
    </location>
</feature>
<organism evidence="10">
    <name type="scientific">Telmatobacter sp. DSM 110680</name>
    <dbReference type="NCBI Taxonomy" id="3036704"/>
    <lineage>
        <taxon>Bacteria</taxon>
        <taxon>Pseudomonadati</taxon>
        <taxon>Acidobacteriota</taxon>
        <taxon>Terriglobia</taxon>
        <taxon>Terriglobales</taxon>
        <taxon>Acidobacteriaceae</taxon>
        <taxon>Telmatobacter</taxon>
    </lineage>
</organism>
<protein>
    <submittedName>
        <fullName evidence="10">ABC transporter permease</fullName>
    </submittedName>
</protein>
<evidence type="ECO:0000259" key="9">
    <source>
        <dbReference type="Pfam" id="PF12704"/>
    </source>
</evidence>
<evidence type="ECO:0000256" key="3">
    <source>
        <dbReference type="ARBA" id="ARBA00022692"/>
    </source>
</evidence>
<dbReference type="GO" id="GO:0005886">
    <property type="term" value="C:plasma membrane"/>
    <property type="evidence" value="ECO:0007669"/>
    <property type="project" value="UniProtKB-SubCell"/>
</dbReference>
<feature type="transmembrane region" description="Helical" evidence="7">
    <location>
        <begin position="441"/>
        <end position="462"/>
    </location>
</feature>
<keyword evidence="5 7" id="KW-0472">Membrane</keyword>
<evidence type="ECO:0000256" key="1">
    <source>
        <dbReference type="ARBA" id="ARBA00004651"/>
    </source>
</evidence>
<evidence type="ECO:0000256" key="2">
    <source>
        <dbReference type="ARBA" id="ARBA00022475"/>
    </source>
</evidence>
<dbReference type="Pfam" id="PF02687">
    <property type="entry name" value="FtsX"/>
    <property type="match status" value="2"/>
</dbReference>
<evidence type="ECO:0000313" key="10">
    <source>
        <dbReference type="EMBL" id="XBH18414.1"/>
    </source>
</evidence>
<dbReference type="RefSeq" id="WP_348263639.1">
    <property type="nucleotide sequence ID" value="NZ_CP121196.1"/>
</dbReference>
<evidence type="ECO:0000256" key="6">
    <source>
        <dbReference type="ARBA" id="ARBA00038076"/>
    </source>
</evidence>
<feature type="transmembrane region" description="Helical" evidence="7">
    <location>
        <begin position="755"/>
        <end position="780"/>
    </location>
</feature>
<feature type="transmembrane region" description="Helical" evidence="7">
    <location>
        <begin position="811"/>
        <end position="831"/>
    </location>
</feature>
<dbReference type="NCBIfam" id="TIGR03434">
    <property type="entry name" value="ADOP"/>
    <property type="match status" value="1"/>
</dbReference>
<feature type="transmembrane region" description="Helical" evidence="7">
    <location>
        <begin position="843"/>
        <end position="864"/>
    </location>
</feature>
<dbReference type="InterPro" id="IPR017800">
    <property type="entry name" value="ADOP"/>
</dbReference>
<proteinExistence type="inferred from homology"/>
<dbReference type="EMBL" id="CP121196">
    <property type="protein sequence ID" value="XBH18414.1"/>
    <property type="molecule type" value="Genomic_DNA"/>
</dbReference>
<comment type="similarity">
    <text evidence="6">Belongs to the ABC-4 integral membrane protein family.</text>
</comment>
<sequence length="879" mass="95006">MAAFRRFINLFRHSEIDRDINAELQAHIDLRMDANIAAGMSPEEARRQALLQFGNPTSTRERVASADAVLSLSSSWSDVRYAGRQLVKSPGFAITAVLTLAIGIGANTAIFSSMDAVVLHPISVPDLNRVMTLAEEQGSGNYHSVALANYYDWNRQNRSFEQLAVRTYADMSLTGAGDAAQVQAALTSANFFSVLRAQPLLGRVFADSECQPGHDAVAVLNYGFWQRSFAGDPSILGRQIELDQRIYTIVGVMPKTMQYPSMADLFLPLAPTPQQVANRSAHDYLVIGRLRSGVTVKQAQADMRIDAERLAKDYPATNLGWSVKVEPLLDGINGDSTPLYYRMLMGATLFVLLVVCANVANLQFARGIARRPEIAMRSALGASRLRIMRQLLTENVLLGIVGAGGGLLLGGVYLHFLIINMPPRIARYMAGWSNTSLNGRVMAFSLLIALGAGLISGIAPAIEAMRMNLADQLKSGSRGTTGSGRHRRLRNVFAVSQIALAVALVIGAALMSKGMLHLLHLGDVYEPEKVLTFNVTLPPARYDTPQKLAAWYSDSLERLHALPGVTHADVTTALPYSDNGWMQDMAIENRPAVPGKFQSALRIPVSEGYFTAFHLPVIAGRALKRSDVVNSQPVAVVSRKFVAQYFGGENPLGRRIRMGSPTDRQEPWLTIVGIADDASYSLWDQSIQPVVYMNAAQMPPPGATYAVMTDGDPLALALSARRALVSLDPALPLDAVMTYKQSLRESMTGLVDASVMLGIDAIIALFLAAIGIFGVMANLVGEQTREIGVRLAMGAPRERVLAMILRRASRLTAVGLGCGLLLAFGLAQLVANLLRGVSPHDPFIFVGVSTAIAAIALASSWIPARHASKVDPMQALRGE</sequence>
<keyword evidence="3 7" id="KW-0812">Transmembrane</keyword>
<feature type="domain" description="MacB-like periplasmic core" evidence="9">
    <location>
        <begin position="95"/>
        <end position="304"/>
    </location>
</feature>
<dbReference type="InterPro" id="IPR047928">
    <property type="entry name" value="Perm_prefix_1"/>
</dbReference>
<accession>A0AAU7DM59</accession>
<name>A0AAU7DM59_9BACT</name>
<dbReference type="AlphaFoldDB" id="A0AAU7DM59"/>
<dbReference type="InterPro" id="IPR050250">
    <property type="entry name" value="Macrolide_Exporter_MacB"/>
</dbReference>
<feature type="domain" description="ABC3 transporter permease C-terminal" evidence="8">
    <location>
        <begin position="761"/>
        <end position="872"/>
    </location>
</feature>
<feature type="transmembrane region" description="Helical" evidence="7">
    <location>
        <begin position="339"/>
        <end position="362"/>
    </location>
</feature>
<evidence type="ECO:0000256" key="4">
    <source>
        <dbReference type="ARBA" id="ARBA00022989"/>
    </source>
</evidence>
<comment type="subcellular location">
    <subcellularLocation>
        <location evidence="1">Cell membrane</location>
        <topology evidence="1">Multi-pass membrane protein</topology>
    </subcellularLocation>
</comment>
<feature type="transmembrane region" description="Helical" evidence="7">
    <location>
        <begin position="396"/>
        <end position="421"/>
    </location>
</feature>
<keyword evidence="4 7" id="KW-1133">Transmembrane helix</keyword>
<dbReference type="NCBIfam" id="NF038403">
    <property type="entry name" value="perm_prefix_1"/>
    <property type="match status" value="1"/>
</dbReference>
<dbReference type="GO" id="GO:0022857">
    <property type="term" value="F:transmembrane transporter activity"/>
    <property type="evidence" value="ECO:0007669"/>
    <property type="project" value="TreeGrafter"/>
</dbReference>
<feature type="domain" description="ABC3 transporter permease C-terminal" evidence="8">
    <location>
        <begin position="347"/>
        <end position="468"/>
    </location>
</feature>
<keyword evidence="2" id="KW-1003">Cell membrane</keyword>
<dbReference type="PANTHER" id="PTHR30572">
    <property type="entry name" value="MEMBRANE COMPONENT OF TRANSPORTER-RELATED"/>
    <property type="match status" value="1"/>
</dbReference>
<evidence type="ECO:0000259" key="8">
    <source>
        <dbReference type="Pfam" id="PF02687"/>
    </source>
</evidence>